<organism evidence="3 4">
    <name type="scientific">Anopheles maculatus</name>
    <dbReference type="NCBI Taxonomy" id="74869"/>
    <lineage>
        <taxon>Eukaryota</taxon>
        <taxon>Metazoa</taxon>
        <taxon>Ecdysozoa</taxon>
        <taxon>Arthropoda</taxon>
        <taxon>Hexapoda</taxon>
        <taxon>Insecta</taxon>
        <taxon>Pterygota</taxon>
        <taxon>Neoptera</taxon>
        <taxon>Endopterygota</taxon>
        <taxon>Diptera</taxon>
        <taxon>Nematocera</taxon>
        <taxon>Culicoidea</taxon>
        <taxon>Culicidae</taxon>
        <taxon>Anophelinae</taxon>
        <taxon>Anopheles</taxon>
        <taxon>Anopheles maculatus group</taxon>
    </lineage>
</organism>
<evidence type="ECO:0000256" key="1">
    <source>
        <dbReference type="SAM" id="MobiDB-lite"/>
    </source>
</evidence>
<sequence length="122" mass="12624">MLSRAVSIVLFLGLALAVPIQNPGPSGASPSTRLELTGPRTSSSPEARLVNDPETDRNKRHLAFGGIGIGVGLIGGGFSPYDHYGHGGYFGGHEEFYGGHGGHFGGHFGGPYGEDSIALNHP</sequence>
<proteinExistence type="predicted"/>
<feature type="region of interest" description="Disordered" evidence="1">
    <location>
        <begin position="22"/>
        <end position="56"/>
    </location>
</feature>
<feature type="chain" id="PRO_5008136673" evidence="2">
    <location>
        <begin position="18"/>
        <end position="122"/>
    </location>
</feature>
<dbReference type="EnsemblMetazoa" id="AMAM023029-RA">
    <property type="protein sequence ID" value="AMAM023029-PA"/>
    <property type="gene ID" value="AMAM023029"/>
</dbReference>
<keyword evidence="4" id="KW-1185">Reference proteome</keyword>
<evidence type="ECO:0000313" key="3">
    <source>
        <dbReference type="EnsemblMetazoa" id="AMAM023029-PA"/>
    </source>
</evidence>
<reference evidence="4" key="1">
    <citation type="submission" date="2013-09" db="EMBL/GenBank/DDBJ databases">
        <title>The Genome Sequence of Anopheles maculatus species B.</title>
        <authorList>
            <consortium name="The Broad Institute Genomics Platform"/>
            <person name="Neafsey D.E."/>
            <person name="Besansky N."/>
            <person name="Howell P."/>
            <person name="Walton C."/>
            <person name="Young S.K."/>
            <person name="Zeng Q."/>
            <person name="Gargeya S."/>
            <person name="Fitzgerald M."/>
            <person name="Haas B."/>
            <person name="Abouelleil A."/>
            <person name="Allen A.W."/>
            <person name="Alvarado L."/>
            <person name="Arachchi H.M."/>
            <person name="Berlin A.M."/>
            <person name="Chapman S.B."/>
            <person name="Gainer-Dewar J."/>
            <person name="Goldberg J."/>
            <person name="Griggs A."/>
            <person name="Gujja S."/>
            <person name="Hansen M."/>
            <person name="Howarth C."/>
            <person name="Imamovic A."/>
            <person name="Ireland A."/>
            <person name="Larimer J."/>
            <person name="McCowan C."/>
            <person name="Murphy C."/>
            <person name="Pearson M."/>
            <person name="Poon T.W."/>
            <person name="Priest M."/>
            <person name="Roberts A."/>
            <person name="Saif S."/>
            <person name="Shea T."/>
            <person name="Sisk P."/>
            <person name="Sykes S."/>
            <person name="Wortman J."/>
            <person name="Nusbaum C."/>
            <person name="Birren B."/>
        </authorList>
    </citation>
    <scope>NUCLEOTIDE SEQUENCE [LARGE SCALE GENOMIC DNA]</scope>
    <source>
        <strain evidence="4">maculatus3</strain>
    </source>
</reference>
<dbReference type="Proteomes" id="UP000075901">
    <property type="component" value="Unassembled WGS sequence"/>
</dbReference>
<accession>A0A182TAP8</accession>
<evidence type="ECO:0000313" key="4">
    <source>
        <dbReference type="Proteomes" id="UP000075901"/>
    </source>
</evidence>
<feature type="signal peptide" evidence="2">
    <location>
        <begin position="1"/>
        <end position="17"/>
    </location>
</feature>
<dbReference type="AlphaFoldDB" id="A0A182TAP8"/>
<evidence type="ECO:0000256" key="2">
    <source>
        <dbReference type="SAM" id="SignalP"/>
    </source>
</evidence>
<protein>
    <submittedName>
        <fullName evidence="3">Uncharacterized protein</fullName>
    </submittedName>
</protein>
<keyword evidence="2" id="KW-0732">Signal</keyword>
<name>A0A182TAP8_9DIPT</name>
<dbReference type="VEuPathDB" id="VectorBase:AMAM023029"/>
<reference evidence="3" key="2">
    <citation type="submission" date="2020-05" db="UniProtKB">
        <authorList>
            <consortium name="EnsemblMetazoa"/>
        </authorList>
    </citation>
    <scope>IDENTIFICATION</scope>
    <source>
        <strain evidence="3">maculatus3</strain>
    </source>
</reference>
<feature type="compositionally biased region" description="Polar residues" evidence="1">
    <location>
        <begin position="28"/>
        <end position="45"/>
    </location>
</feature>